<evidence type="ECO:0000313" key="4">
    <source>
        <dbReference type="EMBL" id="DAE01090.1"/>
    </source>
</evidence>
<dbReference type="HAMAP" id="MF_00984">
    <property type="entry name" value="SSB"/>
    <property type="match status" value="1"/>
</dbReference>
<name>A0A8S5P294_9CAUD</name>
<keyword evidence="1 2" id="KW-0238">DNA-binding</keyword>
<dbReference type="PANTHER" id="PTHR10302">
    <property type="entry name" value="SINGLE-STRANDED DNA-BINDING PROTEIN"/>
    <property type="match status" value="1"/>
</dbReference>
<proteinExistence type="inferred from homology"/>
<feature type="region of interest" description="Disordered" evidence="3">
    <location>
        <begin position="100"/>
        <end position="121"/>
    </location>
</feature>
<dbReference type="InterPro" id="IPR000424">
    <property type="entry name" value="Primosome_PriB/ssb"/>
</dbReference>
<dbReference type="InterPro" id="IPR012340">
    <property type="entry name" value="NA-bd_OB-fold"/>
</dbReference>
<dbReference type="NCBIfam" id="TIGR00621">
    <property type="entry name" value="ssb"/>
    <property type="match status" value="1"/>
</dbReference>
<dbReference type="GO" id="GO:0003697">
    <property type="term" value="F:single-stranded DNA binding"/>
    <property type="evidence" value="ECO:0007669"/>
    <property type="project" value="InterPro"/>
</dbReference>
<evidence type="ECO:0000256" key="2">
    <source>
        <dbReference type="PIRNR" id="PIRNR002070"/>
    </source>
</evidence>
<feature type="compositionally biased region" description="Low complexity" evidence="3">
    <location>
        <begin position="101"/>
        <end position="112"/>
    </location>
</feature>
<dbReference type="Pfam" id="PF00436">
    <property type="entry name" value="SSB"/>
    <property type="match status" value="1"/>
</dbReference>
<dbReference type="PROSITE" id="PS50935">
    <property type="entry name" value="SSB"/>
    <property type="match status" value="1"/>
</dbReference>
<reference evidence="4" key="1">
    <citation type="journal article" date="2021" name="Proc. Natl. Acad. Sci. U.S.A.">
        <title>A Catalog of Tens of Thousands of Viruses from Human Metagenomes Reveals Hidden Associations with Chronic Diseases.</title>
        <authorList>
            <person name="Tisza M.J."/>
            <person name="Buck C.B."/>
        </authorList>
    </citation>
    <scope>NUCLEOTIDE SEQUENCE</scope>
    <source>
        <strain evidence="4">CtegP15</strain>
    </source>
</reference>
<sequence length="133" mass="14895">MNNVVLIGRLTKDPELAYGGQNRDIAVCRFTLAVDRPTQDKAADFIRIVVFRKQAENAHQYLAKGRQCAVEGRIQTGSYKDREGKTVYTTDVVANRVQFLGSNGSSGQQNQQRQPEFEPVPDAFVNCDDDIPF</sequence>
<dbReference type="PANTHER" id="PTHR10302:SF27">
    <property type="entry name" value="SINGLE-STRANDED DNA-BINDING PROTEIN"/>
    <property type="match status" value="1"/>
</dbReference>
<organism evidence="4">
    <name type="scientific">Myoviridae sp. ctegP15</name>
    <dbReference type="NCBI Taxonomy" id="2825146"/>
    <lineage>
        <taxon>Viruses</taxon>
        <taxon>Duplodnaviria</taxon>
        <taxon>Heunggongvirae</taxon>
        <taxon>Uroviricota</taxon>
        <taxon>Caudoviricetes</taxon>
    </lineage>
</organism>
<evidence type="ECO:0000256" key="1">
    <source>
        <dbReference type="ARBA" id="ARBA00023125"/>
    </source>
</evidence>
<dbReference type="Gene3D" id="2.40.50.140">
    <property type="entry name" value="Nucleic acid-binding proteins"/>
    <property type="match status" value="1"/>
</dbReference>
<dbReference type="SUPFAM" id="SSF50249">
    <property type="entry name" value="Nucleic acid-binding proteins"/>
    <property type="match status" value="1"/>
</dbReference>
<dbReference type="InterPro" id="IPR011344">
    <property type="entry name" value="ssDNA-bd"/>
</dbReference>
<dbReference type="CDD" id="cd04496">
    <property type="entry name" value="SSB_OBF"/>
    <property type="match status" value="1"/>
</dbReference>
<dbReference type="EMBL" id="BK015319">
    <property type="protein sequence ID" value="DAE01090.1"/>
    <property type="molecule type" value="Genomic_DNA"/>
</dbReference>
<dbReference type="PIRSF" id="PIRSF002070">
    <property type="entry name" value="SSB"/>
    <property type="match status" value="1"/>
</dbReference>
<evidence type="ECO:0000256" key="3">
    <source>
        <dbReference type="SAM" id="MobiDB-lite"/>
    </source>
</evidence>
<accession>A0A8S5P294</accession>
<dbReference type="GO" id="GO:0009295">
    <property type="term" value="C:nucleoid"/>
    <property type="evidence" value="ECO:0007669"/>
    <property type="project" value="TreeGrafter"/>
</dbReference>
<dbReference type="GO" id="GO:0006260">
    <property type="term" value="P:DNA replication"/>
    <property type="evidence" value="ECO:0007669"/>
    <property type="project" value="InterPro"/>
</dbReference>
<protein>
    <recommendedName>
        <fullName evidence="2">Single-stranded DNA-binding protein</fullName>
    </recommendedName>
</protein>